<dbReference type="eggNOG" id="KOG3445">
    <property type="taxonomic scope" value="Eukaryota"/>
</dbReference>
<evidence type="ECO:0000256" key="2">
    <source>
        <dbReference type="ARBA" id="ARBA00006073"/>
    </source>
</evidence>
<dbReference type="InterPro" id="IPR039927">
    <property type="entry name" value="Ribosomal_mL43"/>
</dbReference>
<reference evidence="9" key="1">
    <citation type="submission" date="2009-08" db="EMBL/GenBank/DDBJ databases">
        <title>Annotation of Salpingoeca rosetta.</title>
        <authorList>
            <consortium name="The Broad Institute Genome Sequencing Platform"/>
            <person name="Russ C."/>
            <person name="Cuomo C."/>
            <person name="Burger G."/>
            <person name="Gray M.W."/>
            <person name="Holland P.W.H."/>
            <person name="King N."/>
            <person name="Lang F.B.F."/>
            <person name="Roger A.J."/>
            <person name="Ruiz-Trillo I."/>
            <person name="Young S.K."/>
            <person name="Zeng Q."/>
            <person name="Gargeya S."/>
            <person name="Alvarado L."/>
            <person name="Berlin A."/>
            <person name="Chapman S.B."/>
            <person name="Chen Z."/>
            <person name="Freedman E."/>
            <person name="Gellesch M."/>
            <person name="Goldberg J."/>
            <person name="Griggs A."/>
            <person name="Gujja S."/>
            <person name="Heilman E."/>
            <person name="Heiman D."/>
            <person name="Howarth C."/>
            <person name="Mehta T."/>
            <person name="Neiman D."/>
            <person name="Pearson M."/>
            <person name="Roberts A."/>
            <person name="Saif S."/>
            <person name="Shea T."/>
            <person name="Shenoy N."/>
            <person name="Sisk P."/>
            <person name="Stolte C."/>
            <person name="Sykes S."/>
            <person name="White J."/>
            <person name="Yandava C."/>
            <person name="Haas B."/>
            <person name="Nusbaum C."/>
            <person name="Birren B."/>
        </authorList>
    </citation>
    <scope>NUCLEOTIDE SEQUENCE [LARGE SCALE GENOMIC DNA]</scope>
    <source>
        <strain evidence="9">ATCC 50818</strain>
    </source>
</reference>
<gene>
    <name evidence="9" type="ORF">PTSG_09984</name>
</gene>
<dbReference type="InterPro" id="IPR036249">
    <property type="entry name" value="Thioredoxin-like_sf"/>
</dbReference>
<dbReference type="EMBL" id="GL832984">
    <property type="protein sequence ID" value="EGD79260.1"/>
    <property type="molecule type" value="Genomic_DNA"/>
</dbReference>
<dbReference type="GO" id="GO:0003735">
    <property type="term" value="F:structural constituent of ribosome"/>
    <property type="evidence" value="ECO:0007669"/>
    <property type="project" value="InterPro"/>
</dbReference>
<accession>F2UNQ5</accession>
<keyword evidence="10" id="KW-1185">Reference proteome</keyword>
<dbReference type="PANTHER" id="PTHR21396:SF2">
    <property type="entry name" value="LARGE RIBOSOMAL SUBUNIT PROTEIN ML43"/>
    <property type="match status" value="1"/>
</dbReference>
<dbReference type="PANTHER" id="PTHR21396">
    <property type="entry name" value="39S RIBOSOMAL PROTEIN L43"/>
    <property type="match status" value="1"/>
</dbReference>
<proteinExistence type="inferred from homology"/>
<comment type="subcellular location">
    <subcellularLocation>
        <location evidence="1">Mitochondrion</location>
    </subcellularLocation>
</comment>
<dbReference type="SUPFAM" id="SSF52833">
    <property type="entry name" value="Thioredoxin-like"/>
    <property type="match status" value="1"/>
</dbReference>
<dbReference type="GeneID" id="16069889"/>
<dbReference type="RefSeq" id="XP_004989345.1">
    <property type="nucleotide sequence ID" value="XM_004989288.1"/>
</dbReference>
<protein>
    <recommendedName>
        <fullName evidence="6">Large ribosomal subunit protein mL43</fullName>
    </recommendedName>
</protein>
<dbReference type="Pfam" id="PF05047">
    <property type="entry name" value="L51_S25_CI-B8"/>
    <property type="match status" value="1"/>
</dbReference>
<evidence type="ECO:0000256" key="7">
    <source>
        <dbReference type="SAM" id="MobiDB-lite"/>
    </source>
</evidence>
<keyword evidence="3" id="KW-0689">Ribosomal protein</keyword>
<name>F2UNQ5_SALR5</name>
<dbReference type="STRING" id="946362.F2UNQ5"/>
<dbReference type="SMART" id="SM00916">
    <property type="entry name" value="L51_S25_CI-B8"/>
    <property type="match status" value="1"/>
</dbReference>
<sequence>MASGNQFGRYVCQLRKVTLSYCRGGVTSQGMRELVDGPLVDFCQQNPHIVFQIQRKPGTQPHVHGEFLSGHSKSVSVKGKSASDILDAVKQLARESGNKPRKVQNPVITKNPSIQGDWHAFLKEPTPTTEGAWPKSS</sequence>
<evidence type="ECO:0000256" key="6">
    <source>
        <dbReference type="ARBA" id="ARBA00035188"/>
    </source>
</evidence>
<dbReference type="InterPro" id="IPR007741">
    <property type="entry name" value="Ribosomal_mL43/mS25/NADH_DH"/>
</dbReference>
<evidence type="ECO:0000256" key="1">
    <source>
        <dbReference type="ARBA" id="ARBA00004173"/>
    </source>
</evidence>
<dbReference type="OMA" id="ISKWIDL"/>
<evidence type="ECO:0000313" key="10">
    <source>
        <dbReference type="Proteomes" id="UP000007799"/>
    </source>
</evidence>
<feature type="region of interest" description="Disordered" evidence="7">
    <location>
        <begin position="93"/>
        <end position="117"/>
    </location>
</feature>
<feature type="domain" description="Ribosomal protein/NADH dehydrogenase" evidence="8">
    <location>
        <begin position="23"/>
        <end position="96"/>
    </location>
</feature>
<evidence type="ECO:0000256" key="4">
    <source>
        <dbReference type="ARBA" id="ARBA00023128"/>
    </source>
</evidence>
<evidence type="ECO:0000259" key="8">
    <source>
        <dbReference type="SMART" id="SM00916"/>
    </source>
</evidence>
<organism evidence="10">
    <name type="scientific">Salpingoeca rosetta (strain ATCC 50818 / BSB-021)</name>
    <dbReference type="NCBI Taxonomy" id="946362"/>
    <lineage>
        <taxon>Eukaryota</taxon>
        <taxon>Choanoflagellata</taxon>
        <taxon>Craspedida</taxon>
        <taxon>Salpingoecidae</taxon>
        <taxon>Salpingoeca</taxon>
    </lineage>
</organism>
<dbReference type="GO" id="GO:0005762">
    <property type="term" value="C:mitochondrial large ribosomal subunit"/>
    <property type="evidence" value="ECO:0007669"/>
    <property type="project" value="TreeGrafter"/>
</dbReference>
<dbReference type="KEGG" id="sre:PTSG_09984"/>
<keyword evidence="5" id="KW-0687">Ribonucleoprotein</keyword>
<dbReference type="AlphaFoldDB" id="F2UNQ5"/>
<dbReference type="Proteomes" id="UP000007799">
    <property type="component" value="Unassembled WGS sequence"/>
</dbReference>
<keyword evidence="4" id="KW-0496">Mitochondrion</keyword>
<evidence type="ECO:0000313" key="9">
    <source>
        <dbReference type="EMBL" id="EGD79260.1"/>
    </source>
</evidence>
<dbReference type="OrthoDB" id="88at2759"/>
<comment type="similarity">
    <text evidence="2">Belongs to the mitochondrion-specific ribosomal protein mL43 family.</text>
</comment>
<evidence type="ECO:0000256" key="5">
    <source>
        <dbReference type="ARBA" id="ARBA00023274"/>
    </source>
</evidence>
<dbReference type="GO" id="GO:0032543">
    <property type="term" value="P:mitochondrial translation"/>
    <property type="evidence" value="ECO:0007669"/>
    <property type="project" value="InterPro"/>
</dbReference>
<dbReference type="Gene3D" id="3.40.30.10">
    <property type="entry name" value="Glutaredoxin"/>
    <property type="match status" value="1"/>
</dbReference>
<dbReference type="InParanoid" id="F2UNQ5"/>
<evidence type="ECO:0000256" key="3">
    <source>
        <dbReference type="ARBA" id="ARBA00022980"/>
    </source>
</evidence>
<dbReference type="FunCoup" id="F2UNQ5">
    <property type="interactions" value="731"/>
</dbReference>